<keyword evidence="3" id="KW-1185">Reference proteome</keyword>
<dbReference type="AlphaFoldDB" id="A0A8J5WH30"/>
<accession>A0A8J5WH30</accession>
<dbReference type="Proteomes" id="UP000729402">
    <property type="component" value="Unassembled WGS sequence"/>
</dbReference>
<proteinExistence type="predicted"/>
<name>A0A8J5WH30_ZIZPA</name>
<evidence type="ECO:0000313" key="2">
    <source>
        <dbReference type="EMBL" id="KAG8088657.1"/>
    </source>
</evidence>
<protein>
    <submittedName>
        <fullName evidence="2">Uncharacterized protein</fullName>
    </submittedName>
</protein>
<organism evidence="2 3">
    <name type="scientific">Zizania palustris</name>
    <name type="common">Northern wild rice</name>
    <dbReference type="NCBI Taxonomy" id="103762"/>
    <lineage>
        <taxon>Eukaryota</taxon>
        <taxon>Viridiplantae</taxon>
        <taxon>Streptophyta</taxon>
        <taxon>Embryophyta</taxon>
        <taxon>Tracheophyta</taxon>
        <taxon>Spermatophyta</taxon>
        <taxon>Magnoliopsida</taxon>
        <taxon>Liliopsida</taxon>
        <taxon>Poales</taxon>
        <taxon>Poaceae</taxon>
        <taxon>BOP clade</taxon>
        <taxon>Oryzoideae</taxon>
        <taxon>Oryzeae</taxon>
        <taxon>Zizaniinae</taxon>
        <taxon>Zizania</taxon>
    </lineage>
</organism>
<feature type="region of interest" description="Disordered" evidence="1">
    <location>
        <begin position="15"/>
        <end position="83"/>
    </location>
</feature>
<gene>
    <name evidence="2" type="ORF">GUJ93_ZPchr0010g11267</name>
</gene>
<feature type="compositionally biased region" description="Low complexity" evidence="1">
    <location>
        <begin position="69"/>
        <end position="83"/>
    </location>
</feature>
<reference evidence="2" key="2">
    <citation type="submission" date="2021-02" db="EMBL/GenBank/DDBJ databases">
        <authorList>
            <person name="Kimball J.A."/>
            <person name="Haas M.W."/>
            <person name="Macchietto M."/>
            <person name="Kono T."/>
            <person name="Duquette J."/>
            <person name="Shao M."/>
        </authorList>
    </citation>
    <scope>NUCLEOTIDE SEQUENCE</scope>
    <source>
        <tissue evidence="2">Fresh leaf tissue</tissue>
    </source>
</reference>
<reference evidence="2" key="1">
    <citation type="journal article" date="2021" name="bioRxiv">
        <title>Whole Genome Assembly and Annotation of Northern Wild Rice, Zizania palustris L., Supports a Whole Genome Duplication in the Zizania Genus.</title>
        <authorList>
            <person name="Haas M."/>
            <person name="Kono T."/>
            <person name="Macchietto M."/>
            <person name="Millas R."/>
            <person name="McGilp L."/>
            <person name="Shao M."/>
            <person name="Duquette J."/>
            <person name="Hirsch C.N."/>
            <person name="Kimball J."/>
        </authorList>
    </citation>
    <scope>NUCLEOTIDE SEQUENCE</scope>
    <source>
        <tissue evidence="2">Fresh leaf tissue</tissue>
    </source>
</reference>
<dbReference type="EMBL" id="JAAALK010000082">
    <property type="protein sequence ID" value="KAG8088657.1"/>
    <property type="molecule type" value="Genomic_DNA"/>
</dbReference>
<evidence type="ECO:0000256" key="1">
    <source>
        <dbReference type="SAM" id="MobiDB-lite"/>
    </source>
</evidence>
<evidence type="ECO:0000313" key="3">
    <source>
        <dbReference type="Proteomes" id="UP000729402"/>
    </source>
</evidence>
<sequence length="83" mass="8772">MRLLPAEAEEVGVLVTSSKSRPFGTLSGHPPPSASPSSPPSFHRMAEPPPLLHSSGVSRKLIPFHRSHTSSSSSSSTSVAQWL</sequence>
<feature type="compositionally biased region" description="Pro residues" evidence="1">
    <location>
        <begin position="29"/>
        <end position="39"/>
    </location>
</feature>
<comment type="caution">
    <text evidence="2">The sequence shown here is derived from an EMBL/GenBank/DDBJ whole genome shotgun (WGS) entry which is preliminary data.</text>
</comment>